<protein>
    <submittedName>
        <fullName evidence="1">Uncharacterized protein</fullName>
    </submittedName>
</protein>
<evidence type="ECO:0000313" key="1">
    <source>
        <dbReference type="EMBL" id="GAA1794483.1"/>
    </source>
</evidence>
<name>A0ABN2LNB8_9MICO</name>
<sequence>MRDDELDVRARILDPCRFELRAQLAQNRCDGCAHGDLLDSGRIGSDRIRTEPLWHRIPGAGSRPPEPV</sequence>
<evidence type="ECO:0000313" key="2">
    <source>
        <dbReference type="Proteomes" id="UP001500851"/>
    </source>
</evidence>
<dbReference type="EMBL" id="BAAAOB010000003">
    <property type="protein sequence ID" value="GAA1794483.1"/>
    <property type="molecule type" value="Genomic_DNA"/>
</dbReference>
<gene>
    <name evidence="1" type="ORF">GCM10009768_24470</name>
</gene>
<organism evidence="1 2">
    <name type="scientific">Leucobacter iarius</name>
    <dbReference type="NCBI Taxonomy" id="333963"/>
    <lineage>
        <taxon>Bacteria</taxon>
        <taxon>Bacillati</taxon>
        <taxon>Actinomycetota</taxon>
        <taxon>Actinomycetes</taxon>
        <taxon>Micrococcales</taxon>
        <taxon>Microbacteriaceae</taxon>
        <taxon>Leucobacter</taxon>
    </lineage>
</organism>
<keyword evidence="2" id="KW-1185">Reference proteome</keyword>
<reference evidence="1 2" key="1">
    <citation type="journal article" date="2019" name="Int. J. Syst. Evol. Microbiol.">
        <title>The Global Catalogue of Microorganisms (GCM) 10K type strain sequencing project: providing services to taxonomists for standard genome sequencing and annotation.</title>
        <authorList>
            <consortium name="The Broad Institute Genomics Platform"/>
            <consortium name="The Broad Institute Genome Sequencing Center for Infectious Disease"/>
            <person name="Wu L."/>
            <person name="Ma J."/>
        </authorList>
    </citation>
    <scope>NUCLEOTIDE SEQUENCE [LARGE SCALE GENOMIC DNA]</scope>
    <source>
        <strain evidence="1 2">JCM 14736</strain>
    </source>
</reference>
<accession>A0ABN2LNB8</accession>
<dbReference type="Proteomes" id="UP001500851">
    <property type="component" value="Unassembled WGS sequence"/>
</dbReference>
<comment type="caution">
    <text evidence="1">The sequence shown here is derived from an EMBL/GenBank/DDBJ whole genome shotgun (WGS) entry which is preliminary data.</text>
</comment>
<proteinExistence type="predicted"/>